<dbReference type="Proteomes" id="UP000006233">
    <property type="component" value="Unassembled WGS sequence"/>
</dbReference>
<dbReference type="AlphaFoldDB" id="C9MV21"/>
<dbReference type="PANTHER" id="PTHR39176">
    <property type="entry name" value="PERIPLASMIC PROTEIN-RELATED"/>
    <property type="match status" value="1"/>
</dbReference>
<accession>C9MV21</accession>
<protein>
    <recommendedName>
        <fullName evidence="1">Lysozyme inhibitor LprI-like N-terminal domain-containing protein</fullName>
    </recommendedName>
</protein>
<name>C9MV21_9FUSO</name>
<dbReference type="EMBL" id="ACVB02000006">
    <property type="protein sequence ID" value="EEX75791.1"/>
    <property type="molecule type" value="Genomic_DNA"/>
</dbReference>
<dbReference type="eggNOG" id="COG3755">
    <property type="taxonomic scope" value="Bacteria"/>
</dbReference>
<dbReference type="HOGENOM" id="CLU_128596_5_0_0"/>
<dbReference type="Gene3D" id="1.20.1270.180">
    <property type="match status" value="1"/>
</dbReference>
<organism evidence="2 3">
    <name type="scientific">Leptotrichia hofstadii F0254</name>
    <dbReference type="NCBI Taxonomy" id="634994"/>
    <lineage>
        <taxon>Bacteria</taxon>
        <taxon>Fusobacteriati</taxon>
        <taxon>Fusobacteriota</taxon>
        <taxon>Fusobacteriia</taxon>
        <taxon>Fusobacteriales</taxon>
        <taxon>Leptotrichiaceae</taxon>
        <taxon>Leptotrichia</taxon>
    </lineage>
</organism>
<comment type="caution">
    <text evidence="2">The sequence shown here is derived from an EMBL/GenBank/DDBJ whole genome shotgun (WGS) entry which is preliminary data.</text>
</comment>
<gene>
    <name evidence="2" type="ORF">GCWU000323_00391</name>
</gene>
<feature type="domain" description="Lysozyme inhibitor LprI-like N-terminal" evidence="1">
    <location>
        <begin position="47"/>
        <end position="135"/>
    </location>
</feature>
<reference evidence="2 3" key="1">
    <citation type="submission" date="2009-09" db="EMBL/GenBank/DDBJ databases">
        <authorList>
            <person name="Weinstock G."/>
            <person name="Sodergren E."/>
            <person name="Clifton S."/>
            <person name="Fulton L."/>
            <person name="Fulton B."/>
            <person name="Courtney L."/>
            <person name="Fronick C."/>
            <person name="Harrison M."/>
            <person name="Strong C."/>
            <person name="Farmer C."/>
            <person name="Delahaunty K."/>
            <person name="Markovic C."/>
            <person name="Hall O."/>
            <person name="Minx P."/>
            <person name="Tomlinson C."/>
            <person name="Mitreva M."/>
            <person name="Nelson J."/>
            <person name="Hou S."/>
            <person name="Wollam A."/>
            <person name="Pepin K.H."/>
            <person name="Johnson M."/>
            <person name="Bhonagiri V."/>
            <person name="Nash W.E."/>
            <person name="Warren W."/>
            <person name="Chinwalla A."/>
            <person name="Mardis E.R."/>
            <person name="Wilson R.K."/>
        </authorList>
    </citation>
    <scope>NUCLEOTIDE SEQUENCE [LARGE SCALE GENOMIC DNA]</scope>
    <source>
        <strain evidence="2 3">F0254</strain>
    </source>
</reference>
<dbReference type="PANTHER" id="PTHR39176:SF1">
    <property type="entry name" value="PERIPLASMIC PROTEIN"/>
    <property type="match status" value="1"/>
</dbReference>
<evidence type="ECO:0000259" key="1">
    <source>
        <dbReference type="Pfam" id="PF07007"/>
    </source>
</evidence>
<dbReference type="STRING" id="634994.GCWU000323_00391"/>
<dbReference type="InterPro" id="IPR009739">
    <property type="entry name" value="LprI-like_N"/>
</dbReference>
<evidence type="ECO:0000313" key="3">
    <source>
        <dbReference type="Proteomes" id="UP000006233"/>
    </source>
</evidence>
<dbReference type="Pfam" id="PF07007">
    <property type="entry name" value="LprI"/>
    <property type="match status" value="1"/>
</dbReference>
<evidence type="ECO:0000313" key="2">
    <source>
        <dbReference type="EMBL" id="EEX75791.1"/>
    </source>
</evidence>
<proteinExistence type="predicted"/>
<sequence>MKEIIMKKVLLIIGMLLVGAVAFAGKYEDGLKERMKVAEERLESKFEGTTADMLNASSELTDEWEKEMNKVYDLILKKLPVKEQSKFKAEQTKWLNDRKAAIKKALADEEDGPKMAVFGAAGTGLSMTEERALKLAKRYDSLSK</sequence>